<dbReference type="SUPFAM" id="SSF48452">
    <property type="entry name" value="TPR-like"/>
    <property type="match status" value="1"/>
</dbReference>
<name>A0A845UE75_9PROT</name>
<dbReference type="RefSeq" id="WP_163097430.1">
    <property type="nucleotide sequence ID" value="NZ_CP127523.1"/>
</dbReference>
<evidence type="ECO:0008006" key="2">
    <source>
        <dbReference type="Google" id="ProtNLM"/>
    </source>
</evidence>
<gene>
    <name evidence="1" type="ORF">GL267_05850</name>
</gene>
<dbReference type="InterPro" id="IPR011990">
    <property type="entry name" value="TPR-like_helical_dom_sf"/>
</dbReference>
<organism evidence="1">
    <name type="scientific">Acidithiobacillus ferrianus</name>
    <dbReference type="NCBI Taxonomy" id="2678518"/>
    <lineage>
        <taxon>Bacteria</taxon>
        <taxon>Pseudomonadati</taxon>
        <taxon>Pseudomonadota</taxon>
        <taxon>Acidithiobacillia</taxon>
        <taxon>Acidithiobacillales</taxon>
        <taxon>Acidithiobacillaceae</taxon>
        <taxon>Acidithiobacillus</taxon>
    </lineage>
</organism>
<dbReference type="EMBL" id="WNJL01000023">
    <property type="protein sequence ID" value="NDU42184.1"/>
    <property type="molecule type" value="Genomic_DNA"/>
</dbReference>
<accession>A0A845UE75</accession>
<protein>
    <recommendedName>
        <fullName evidence="2">Tetratricopeptide repeat protein</fullName>
    </recommendedName>
</protein>
<dbReference type="Gene3D" id="1.25.40.10">
    <property type="entry name" value="Tetratricopeptide repeat domain"/>
    <property type="match status" value="1"/>
</dbReference>
<reference evidence="1" key="1">
    <citation type="submission" date="2019-11" db="EMBL/GenBank/DDBJ databases">
        <title>Acidithiobacillus ferrianus sp. nov.: a facultatively anaerobic and extremely acidophilic chemolithoautotroph.</title>
        <authorList>
            <person name="Norris P.R."/>
            <person name="Falagan C."/>
            <person name="Moya-Beltran A."/>
            <person name="Castro M."/>
            <person name="Quatrini R."/>
            <person name="Johnson D.B."/>
        </authorList>
    </citation>
    <scope>NUCLEOTIDE SEQUENCE [LARGE SCALE GENOMIC DNA]</scope>
    <source>
        <strain evidence="1">MG</strain>
    </source>
</reference>
<dbReference type="AlphaFoldDB" id="A0A845UE75"/>
<proteinExistence type="predicted"/>
<sequence length="134" mass="15287">MEHAWLMNGKALNAALAYRRNHLEATWDVAREYAFNAFGLIDGVPGRSYDYLRFNLLANIALLFEMKGEFEVALEVFEQTFGSARSEEMKDDPVGAHFCYRVALLKSKLGQFDEADRWLESRAGQCARPGMPFQ</sequence>
<evidence type="ECO:0000313" key="1">
    <source>
        <dbReference type="EMBL" id="NDU42184.1"/>
    </source>
</evidence>
<comment type="caution">
    <text evidence="1">The sequence shown here is derived from an EMBL/GenBank/DDBJ whole genome shotgun (WGS) entry which is preliminary data.</text>
</comment>